<keyword evidence="16" id="KW-1185">Reference proteome</keyword>
<dbReference type="EC" id="2.7.11.1" evidence="10"/>
<dbReference type="Pfam" id="PF11865">
    <property type="entry name" value="mTOR_dom"/>
    <property type="match status" value="1"/>
</dbReference>
<dbReference type="GO" id="GO:0031929">
    <property type="term" value="P:TOR signaling"/>
    <property type="evidence" value="ECO:0007669"/>
    <property type="project" value="TreeGrafter"/>
</dbReference>
<dbReference type="SMART" id="SM00146">
    <property type="entry name" value="PI3Kc"/>
    <property type="match status" value="1"/>
</dbReference>
<evidence type="ECO:0000256" key="6">
    <source>
        <dbReference type="ARBA" id="ARBA00022777"/>
    </source>
</evidence>
<dbReference type="InterPro" id="IPR018936">
    <property type="entry name" value="PI3/4_kinase_CS"/>
</dbReference>
<dbReference type="InterPro" id="IPR036738">
    <property type="entry name" value="FRB_sf"/>
</dbReference>
<dbReference type="Proteomes" id="UP001314263">
    <property type="component" value="Unassembled WGS sequence"/>
</dbReference>
<keyword evidence="6 10" id="KW-0418">Kinase</keyword>
<proteinExistence type="inferred from homology"/>
<evidence type="ECO:0000259" key="14">
    <source>
        <dbReference type="PROSITE" id="PS51190"/>
    </source>
</evidence>
<dbReference type="SUPFAM" id="SSF48371">
    <property type="entry name" value="ARM repeat"/>
    <property type="match status" value="1"/>
</dbReference>
<dbReference type="GO" id="GO:0031931">
    <property type="term" value="C:TORC1 complex"/>
    <property type="evidence" value="ECO:0007669"/>
    <property type="project" value="TreeGrafter"/>
</dbReference>
<dbReference type="InterPro" id="IPR050517">
    <property type="entry name" value="DDR_Repair_Kinase"/>
</dbReference>
<dbReference type="InterPro" id="IPR057564">
    <property type="entry name" value="HEAT_ATR"/>
</dbReference>
<dbReference type="Gene3D" id="1.10.1070.11">
    <property type="entry name" value="Phosphatidylinositol 3-/4-kinase, catalytic domain"/>
    <property type="match status" value="1"/>
</dbReference>
<evidence type="ECO:0000256" key="10">
    <source>
        <dbReference type="RuleBase" id="RU364109"/>
    </source>
</evidence>
<dbReference type="SUPFAM" id="SSF56112">
    <property type="entry name" value="Protein kinase-like (PK-like)"/>
    <property type="match status" value="1"/>
</dbReference>
<dbReference type="Gene3D" id="1.25.10.10">
    <property type="entry name" value="Leucine-rich Repeat Variant"/>
    <property type="match status" value="4"/>
</dbReference>
<organism evidence="15 16">
    <name type="scientific">Coccomyxa viridis</name>
    <dbReference type="NCBI Taxonomy" id="1274662"/>
    <lineage>
        <taxon>Eukaryota</taxon>
        <taxon>Viridiplantae</taxon>
        <taxon>Chlorophyta</taxon>
        <taxon>core chlorophytes</taxon>
        <taxon>Trebouxiophyceae</taxon>
        <taxon>Trebouxiophyceae incertae sedis</taxon>
        <taxon>Coccomyxaceae</taxon>
        <taxon>Coccomyxa</taxon>
    </lineage>
</organism>
<dbReference type="PROSITE" id="PS50290">
    <property type="entry name" value="PI3_4_KINASE_3"/>
    <property type="match status" value="1"/>
</dbReference>
<dbReference type="InterPro" id="IPR016024">
    <property type="entry name" value="ARM-type_fold"/>
</dbReference>
<feature type="domain" description="FATC" evidence="14">
    <location>
        <begin position="2463"/>
        <end position="2495"/>
    </location>
</feature>
<feature type="domain" description="PI3K/PI4K catalytic" evidence="12">
    <location>
        <begin position="2099"/>
        <end position="2410"/>
    </location>
</feature>
<dbReference type="SMART" id="SM01345">
    <property type="entry name" value="Rapamycin_bind"/>
    <property type="match status" value="1"/>
</dbReference>
<keyword evidence="7 10" id="KW-0067">ATP-binding</keyword>
<dbReference type="FunFam" id="1.20.120.150:FF:000001">
    <property type="entry name" value="Serine/threonine-protein kinase TOR"/>
    <property type="match status" value="1"/>
</dbReference>
<dbReference type="PROSITE" id="PS51189">
    <property type="entry name" value="FAT"/>
    <property type="match status" value="1"/>
</dbReference>
<evidence type="ECO:0000256" key="1">
    <source>
        <dbReference type="ARBA" id="ARBA00011031"/>
    </source>
</evidence>
<evidence type="ECO:0000256" key="7">
    <source>
        <dbReference type="ARBA" id="ARBA00022840"/>
    </source>
</evidence>
<dbReference type="PANTHER" id="PTHR11139:SF9">
    <property type="entry name" value="SERINE_THREONINE-PROTEIN KINASE MTOR"/>
    <property type="match status" value="1"/>
</dbReference>
<dbReference type="Pfam" id="PF02260">
    <property type="entry name" value="FATC"/>
    <property type="match status" value="1"/>
</dbReference>
<dbReference type="InterPro" id="IPR026683">
    <property type="entry name" value="TOR_cat"/>
</dbReference>
<dbReference type="InterPro" id="IPR011009">
    <property type="entry name" value="Kinase-like_dom_sf"/>
</dbReference>
<dbReference type="PROSITE" id="PS00915">
    <property type="entry name" value="PI3_4_KINASE_1"/>
    <property type="match status" value="1"/>
</dbReference>
<dbReference type="PROSITE" id="PS51190">
    <property type="entry name" value="FATC"/>
    <property type="match status" value="1"/>
</dbReference>
<dbReference type="PANTHER" id="PTHR11139">
    <property type="entry name" value="ATAXIA TELANGIECTASIA MUTATED ATM -RELATED"/>
    <property type="match status" value="1"/>
</dbReference>
<evidence type="ECO:0000256" key="5">
    <source>
        <dbReference type="ARBA" id="ARBA00022741"/>
    </source>
</evidence>
<sequence length="2495" mass="276150">MMNSAPSLAGALTIKVSSKHGDSQLARILADICRPGALERRRDGEHHLLDYVECEARDLSGEPFTRFMGFLYQKIYSLIASPIPQERLGGILAIDELIDVKLLGEDAAKTTNFAAYLREVFHPTTEPVTMEVAANTLGHLVRSGGALTADIVETEVRRSIEWLGDKGEARRYAAALILRELAENAPAVFNVHVRAFIDAVWNGLRDPKQLVREASVTALRACLVLVEKRETRYRVMWYYRLFEETQRGLTRYPNSLEHIHGSLLALGELLRHTGEFMLARYREVVEIVLHFRESKEKQIQRAVISLIPRLAAFAPERFAATYLDTCVDYLISIVKTPAKRGPGFIALGDMALALADVGCADEMRKVAPRVAEQIREAVSAQRGRKGVFCPEALQCVGVLSKALGPSWKGPAASLIEPMILTGLSSTLVQSLQGIVEALPELLGTIQAQLLDLLSLVLAGRPYRDTIHPSHLAAYHAAVTHGELQGAALTRLALQTLGSFDFGSMRLLDFVRDHVTLFLDDPDVSVRRAAAAASAKVLHRAASIPPGSHGSISQNQLHIRVVEAVVGRLLMAACADGSIAVRRAILHSIQEPSSLDIYLAQADALQALFVALNDEAGSMRALAISVVGRLASLNPGYILPAARKHLIQLLNDMEHSPDSRQRQESAHLLGRLIQACPRLVLPYVSPILKALMAKLRISPQLQITAATATTANKALLIQGGGESGVVASVLATTGELARVAGPGLRTHIGDVLPLIIDAIQDNAGGNKRLTAVSTLGQVVESTGMVMAPYLEYPQLLAVLLRMLNEGEGSPHIRREVLKVLGIIGALDPHTHKTNQADLQGEGKLEREGVRPQRQHHSAGGPQDDALGTVPKDDLGGDLLSSSGLVTSSEEYYPTVAINALMRALKDPAMSSHHPQVVRSLFYIFQALQLAAVPFLPRVMSALLGVLRSADEALQEFLIQQVTALVALLKAHMRKWLADILDVIGSFWAVTSPLLPGLLRLLSELAVALRDDMRAYLPSLLPKFVALFGEAERGGGYELVRPALACLEALGSALEGHLPLLLPALTRLINPSVSGTPVEIRRGALHSMQRLLPKMPLAGYAAAILHPLMRVLDGAIDELRADAADTICAVALALGPDFTLFVPSIRRAMARHKRSHEKFLKLANRIAVADPPCMSSAEDWESQNSWVDEMVLPSEPDSNLPSLPDGALNGVAGQLVVNQVALRRAWESSQRSTKEDWAEWMRHFSVELLKESPSPALRATYSLAQVQPAMARDLFPAGFVSCWSELDEGMQEALIRSLEAALASPSIPKDIVTTLLNLAEFMEHDEKSLPLDTRTLGALAEKCHAFAKALHYKELEYATSPDTAVEALISINNQLRQPEAAIGILTLAQTQLHMELKESWYEKLNRWEEAYDAYERKYHKAHGTAAYIDAALGRLRCLHALAEWERLSDSCRYEWRRLEPHLHSQMAHLGANAAWHMGHWDEMATYVSAIESEEGPELSTGSFLSAVLNVRHGNYQAAKMCIERSRDLLGQELAALVGESYERAYQNMVRVQQLTELEETIDYSLAFQLAQGDEAAAEARRALTREMWQERLRGVQRNHEVWQSLLSVRSLVLPMHQDTHTWLKFASLCRKSARPKQAYRTLHQLLGYDPTGVSPGQPGYGSGSGAPDIMFGFLKHLWATHSRQDALARLEDLGREVTVAPLPSHEEAEAAQASIPPGALTGPAMAMLFGTQQGRLSGGYKASLVARVHMRLGNWRKSVMPSEDVPEQAIDQVKTNLHVAIQTAPDWGKAWHSWALFNAQMLEYYARTDVEKAQRHVAPAASAFFKSVALGQAVGGEAAKGSNLQDILRLLTLWFTHGSAPDVERALEEGFGHVSIDTWLVVIPQVIARIHTSQTVVRRLIHSLLICIGRHHPQALMYPLLVACKSQSSFRRSAAMLVVDNVRQHSATLVEQAQLVSTELIRMAILWHEMWHEALEEASRQYFGESNVEAMLATLMPLHEMMARNGPTTLKEIAFVQAYGRELSEAYEWCQRYRQSRRDAELHQAWDLYYHVFKRINKQLPSLTVLELQYVAPALVRAQGLELAVPGTYIAGEPVVTIAAFAPQLHVITSKQRPRKLTIHGSDGAEYMFLLKGHEDLRQDERVMQLFGLVNTMLAHDRITAERDLSIARYAVIPLSPNSGLIGWVPNTDTLHALIREYRDARKIPLNVEHRLMLGMAPDYENLTVIQKVEVFEHALESTSGEDLHKVLWLKSRSSEVWLERRTHYTRSCAVMSMVGYLLGLGDRHPSNLMLDRYSGKLLHIDFGDCFEASMHREKFPEKVPFRLTRMMINAMEVSGVEGNFRSTCENVVRVLRMNKDSVMAMLEAFVHDPLINWRLLNTVDADADTALSSANTAEPHMPVREPGSADMPSPPRRDTRERELLSAYGQLGDANEVLNERAVAVMKRMSDKLTGRDFLQDGLLGNSESDTVQSQVQRLILQACSHENLCQSYIGWCPFW</sequence>
<dbReference type="FunFam" id="1.10.1070.11:FF:000029">
    <property type="entry name" value="Serine/threonine-protein kinase TOR"/>
    <property type="match status" value="1"/>
</dbReference>
<dbReference type="GO" id="GO:0044877">
    <property type="term" value="F:protein-containing complex binding"/>
    <property type="evidence" value="ECO:0007669"/>
    <property type="project" value="InterPro"/>
</dbReference>
<dbReference type="GO" id="GO:0005634">
    <property type="term" value="C:nucleus"/>
    <property type="evidence" value="ECO:0007669"/>
    <property type="project" value="TreeGrafter"/>
</dbReference>
<evidence type="ECO:0000313" key="15">
    <source>
        <dbReference type="EMBL" id="CAK0787998.1"/>
    </source>
</evidence>
<feature type="region of interest" description="Disordered" evidence="11">
    <location>
        <begin position="830"/>
        <end position="871"/>
    </location>
</feature>
<dbReference type="InterPro" id="IPR009076">
    <property type="entry name" value="FRB_dom"/>
</dbReference>
<evidence type="ECO:0000256" key="2">
    <source>
        <dbReference type="ARBA" id="ARBA00022527"/>
    </source>
</evidence>
<dbReference type="GO" id="GO:0004674">
    <property type="term" value="F:protein serine/threonine kinase activity"/>
    <property type="evidence" value="ECO:0007669"/>
    <property type="project" value="UniProtKB-KW"/>
</dbReference>
<dbReference type="Pfam" id="PF00454">
    <property type="entry name" value="PI3_PI4_kinase"/>
    <property type="match status" value="1"/>
</dbReference>
<dbReference type="Gene3D" id="3.30.1010.10">
    <property type="entry name" value="Phosphatidylinositol 3-kinase Catalytic Subunit, Chain A, domain 4"/>
    <property type="match status" value="1"/>
</dbReference>
<feature type="domain" description="FAT" evidence="13">
    <location>
        <begin position="1333"/>
        <end position="1924"/>
    </location>
</feature>
<evidence type="ECO:0000256" key="4">
    <source>
        <dbReference type="ARBA" id="ARBA00022737"/>
    </source>
</evidence>
<feature type="compositionally biased region" description="Basic and acidic residues" evidence="11">
    <location>
        <begin position="839"/>
        <end position="849"/>
    </location>
</feature>
<keyword evidence="5 10" id="KW-0547">Nucleotide-binding</keyword>
<dbReference type="Pfam" id="PF08771">
    <property type="entry name" value="FRB_dom"/>
    <property type="match status" value="1"/>
</dbReference>
<evidence type="ECO:0000256" key="11">
    <source>
        <dbReference type="SAM" id="MobiDB-lite"/>
    </source>
</evidence>
<gene>
    <name evidence="15" type="ORF">CVIRNUC_011220</name>
</gene>
<dbReference type="FunFam" id="3.30.1010.10:FF:000006">
    <property type="entry name" value="Serine/threonine-protein kinase TOR"/>
    <property type="match status" value="1"/>
</dbReference>
<comment type="caution">
    <text evidence="15">The sequence shown here is derived from an EMBL/GenBank/DDBJ whole genome shotgun (WGS) entry which is preliminary data.</text>
</comment>
<dbReference type="GO" id="GO:0005524">
    <property type="term" value="F:ATP binding"/>
    <property type="evidence" value="ECO:0007669"/>
    <property type="project" value="UniProtKB-KW"/>
</dbReference>
<keyword evidence="2 10" id="KW-0723">Serine/threonine-protein kinase</keyword>
<evidence type="ECO:0000256" key="3">
    <source>
        <dbReference type="ARBA" id="ARBA00022679"/>
    </source>
</evidence>
<dbReference type="InterPro" id="IPR003151">
    <property type="entry name" value="PIK-rel_kinase_FAT"/>
</dbReference>
<dbReference type="InterPro" id="IPR011989">
    <property type="entry name" value="ARM-like"/>
</dbReference>
<evidence type="ECO:0000256" key="8">
    <source>
        <dbReference type="ARBA" id="ARBA00047899"/>
    </source>
</evidence>
<dbReference type="Pfam" id="PF23593">
    <property type="entry name" value="HEAT_ATR"/>
    <property type="match status" value="1"/>
</dbReference>
<dbReference type="Gene3D" id="1.20.120.150">
    <property type="entry name" value="FKBP12-rapamycin binding domain"/>
    <property type="match status" value="1"/>
</dbReference>
<protein>
    <recommendedName>
        <fullName evidence="10">Serine/threonine-protein kinase TOR</fullName>
        <ecNumber evidence="10">2.7.11.1</ecNumber>
    </recommendedName>
</protein>
<dbReference type="GO" id="GO:0005737">
    <property type="term" value="C:cytoplasm"/>
    <property type="evidence" value="ECO:0007669"/>
    <property type="project" value="TreeGrafter"/>
</dbReference>
<accession>A0AAV1IKY2</accession>
<dbReference type="PROSITE" id="PS00916">
    <property type="entry name" value="PI3_4_KINASE_2"/>
    <property type="match status" value="1"/>
</dbReference>
<evidence type="ECO:0000313" key="16">
    <source>
        <dbReference type="Proteomes" id="UP001314263"/>
    </source>
</evidence>
<feature type="region of interest" description="Disordered" evidence="11">
    <location>
        <begin position="2388"/>
        <end position="2414"/>
    </location>
</feature>
<dbReference type="InterPro" id="IPR014009">
    <property type="entry name" value="PIK_FAT"/>
</dbReference>
<dbReference type="CDD" id="cd05169">
    <property type="entry name" value="PIKKc_TOR"/>
    <property type="match status" value="1"/>
</dbReference>
<name>A0AAV1IKY2_9CHLO</name>
<dbReference type="SUPFAM" id="SSF47212">
    <property type="entry name" value="FKBP12-rapamycin-binding domain of FKBP-rapamycin-associated protein (FRAP)"/>
    <property type="match status" value="1"/>
</dbReference>
<evidence type="ECO:0000259" key="12">
    <source>
        <dbReference type="PROSITE" id="PS50290"/>
    </source>
</evidence>
<dbReference type="EMBL" id="CAUYUE010000018">
    <property type="protein sequence ID" value="CAK0787998.1"/>
    <property type="molecule type" value="Genomic_DNA"/>
</dbReference>
<comment type="similarity">
    <text evidence="1 10">Belongs to the PI3/PI4-kinase family.</text>
</comment>
<evidence type="ECO:0000259" key="13">
    <source>
        <dbReference type="PROSITE" id="PS51189"/>
    </source>
</evidence>
<dbReference type="InterPro" id="IPR024585">
    <property type="entry name" value="mTOR_dom"/>
</dbReference>
<dbReference type="SMART" id="SM01346">
    <property type="entry name" value="DUF3385"/>
    <property type="match status" value="1"/>
</dbReference>
<dbReference type="GO" id="GO:0031932">
    <property type="term" value="C:TORC2 complex"/>
    <property type="evidence" value="ECO:0007669"/>
    <property type="project" value="TreeGrafter"/>
</dbReference>
<keyword evidence="3 10" id="KW-0808">Transferase</keyword>
<evidence type="ECO:0000256" key="9">
    <source>
        <dbReference type="ARBA" id="ARBA00048679"/>
    </source>
</evidence>
<dbReference type="InterPro" id="IPR000403">
    <property type="entry name" value="PI3/4_kinase_cat_dom"/>
</dbReference>
<reference evidence="15 16" key="1">
    <citation type="submission" date="2023-10" db="EMBL/GenBank/DDBJ databases">
        <authorList>
            <person name="Maclean D."/>
            <person name="Macfadyen A."/>
        </authorList>
    </citation>
    <scope>NUCLEOTIDE SEQUENCE [LARGE SCALE GENOMIC DNA]</scope>
</reference>
<keyword evidence="4" id="KW-0677">Repeat</keyword>
<comment type="catalytic activity">
    <reaction evidence="9">
        <text>L-seryl-[protein] + ATP = O-phospho-L-seryl-[protein] + ADP + H(+)</text>
        <dbReference type="Rhea" id="RHEA:17989"/>
        <dbReference type="Rhea" id="RHEA-COMP:9863"/>
        <dbReference type="Rhea" id="RHEA-COMP:11604"/>
        <dbReference type="ChEBI" id="CHEBI:15378"/>
        <dbReference type="ChEBI" id="CHEBI:29999"/>
        <dbReference type="ChEBI" id="CHEBI:30616"/>
        <dbReference type="ChEBI" id="CHEBI:83421"/>
        <dbReference type="ChEBI" id="CHEBI:456216"/>
        <dbReference type="EC" id="2.7.11.1"/>
    </reaction>
</comment>
<dbReference type="InterPro" id="IPR036940">
    <property type="entry name" value="PI3/4_kinase_cat_sf"/>
</dbReference>
<dbReference type="InterPro" id="IPR003152">
    <property type="entry name" value="FATC_dom"/>
</dbReference>
<dbReference type="GO" id="GO:0016242">
    <property type="term" value="P:negative regulation of macroautophagy"/>
    <property type="evidence" value="ECO:0007669"/>
    <property type="project" value="TreeGrafter"/>
</dbReference>
<comment type="catalytic activity">
    <reaction evidence="8 10">
        <text>L-threonyl-[protein] + ATP = O-phospho-L-threonyl-[protein] + ADP + H(+)</text>
        <dbReference type="Rhea" id="RHEA:46608"/>
        <dbReference type="Rhea" id="RHEA-COMP:11060"/>
        <dbReference type="Rhea" id="RHEA-COMP:11605"/>
        <dbReference type="ChEBI" id="CHEBI:15378"/>
        <dbReference type="ChEBI" id="CHEBI:30013"/>
        <dbReference type="ChEBI" id="CHEBI:30616"/>
        <dbReference type="ChEBI" id="CHEBI:61977"/>
        <dbReference type="ChEBI" id="CHEBI:456216"/>
        <dbReference type="EC" id="2.7.11.1"/>
    </reaction>
</comment>
<dbReference type="SMART" id="SM01343">
    <property type="entry name" value="FATC"/>
    <property type="match status" value="1"/>
</dbReference>
<dbReference type="Pfam" id="PF02259">
    <property type="entry name" value="FAT"/>
    <property type="match status" value="1"/>
</dbReference>